<gene>
    <name evidence="9" type="primary">hisC</name>
    <name evidence="12" type="ORF">D3P09_25395</name>
</gene>
<keyword evidence="4 9" id="KW-0032">Aminotransferase</keyword>
<dbReference type="UniPathway" id="UPA00031">
    <property type="reaction ID" value="UER00012"/>
</dbReference>
<dbReference type="NCBIfam" id="TIGR01141">
    <property type="entry name" value="hisC"/>
    <property type="match status" value="1"/>
</dbReference>
<evidence type="ECO:0000256" key="3">
    <source>
        <dbReference type="ARBA" id="ARBA00011738"/>
    </source>
</evidence>
<dbReference type="RefSeq" id="WP_120114245.1">
    <property type="nucleotide sequence ID" value="NZ_QXQB01000008.1"/>
</dbReference>
<keyword evidence="13" id="KW-1185">Reference proteome</keyword>
<dbReference type="InterPro" id="IPR050106">
    <property type="entry name" value="HistidinolP_aminotransfase"/>
</dbReference>
<comment type="subunit">
    <text evidence="3 9">Homodimer.</text>
</comment>
<keyword evidence="6 9" id="KW-0663">Pyridoxal phosphate</keyword>
<dbReference type="EMBL" id="QXQB01000008">
    <property type="protein sequence ID" value="RJX36850.1"/>
    <property type="molecule type" value="Genomic_DNA"/>
</dbReference>
<evidence type="ECO:0000259" key="11">
    <source>
        <dbReference type="Pfam" id="PF00155"/>
    </source>
</evidence>
<feature type="modified residue" description="N6-(pyridoxal phosphate)lysine" evidence="9">
    <location>
        <position position="212"/>
    </location>
</feature>
<evidence type="ECO:0000256" key="6">
    <source>
        <dbReference type="ARBA" id="ARBA00022898"/>
    </source>
</evidence>
<comment type="caution">
    <text evidence="12">The sequence shown here is derived from an EMBL/GenBank/DDBJ whole genome shotgun (WGS) entry which is preliminary data.</text>
</comment>
<dbReference type="AlphaFoldDB" id="A0A3A6PAS3"/>
<dbReference type="SUPFAM" id="SSF53383">
    <property type="entry name" value="PLP-dependent transferases"/>
    <property type="match status" value="1"/>
</dbReference>
<dbReference type="Proteomes" id="UP000267798">
    <property type="component" value="Unassembled WGS sequence"/>
</dbReference>
<dbReference type="GO" id="GO:0000105">
    <property type="term" value="P:L-histidine biosynthetic process"/>
    <property type="evidence" value="ECO:0007669"/>
    <property type="project" value="UniProtKB-UniRule"/>
</dbReference>
<dbReference type="InterPro" id="IPR001917">
    <property type="entry name" value="Aminotrans_II_pyridoxalP_BS"/>
</dbReference>
<dbReference type="Gene3D" id="3.40.640.10">
    <property type="entry name" value="Type I PLP-dependent aspartate aminotransferase-like (Major domain)"/>
    <property type="match status" value="1"/>
</dbReference>
<dbReference type="InterPro" id="IPR005861">
    <property type="entry name" value="HisP_aminotrans"/>
</dbReference>
<dbReference type="GO" id="GO:0030170">
    <property type="term" value="F:pyridoxal phosphate binding"/>
    <property type="evidence" value="ECO:0007669"/>
    <property type="project" value="InterPro"/>
</dbReference>
<evidence type="ECO:0000313" key="12">
    <source>
        <dbReference type="EMBL" id="RJX36850.1"/>
    </source>
</evidence>
<comment type="cofactor">
    <cofactor evidence="1 9">
        <name>pyridoxal 5'-phosphate</name>
        <dbReference type="ChEBI" id="CHEBI:597326"/>
    </cofactor>
</comment>
<dbReference type="InterPro" id="IPR015424">
    <property type="entry name" value="PyrdxlP-dep_Trfase"/>
</dbReference>
<sequence length="357" mass="39820">MSKYWSPLAGSLEPYVPGEQPKDKSYIKLNTNENPYPPSPKATEAIKAAADSDLRLYPDPTCDILIKEAARYYGLQEKQVFVGNGSDEVLAFAFAAFFDPAKPVLFPDITYSFYKVYAKMYGLQPKLIPVEEDFAIPLEQFAGNAEHTGIILPNPNAPTAKLLPLSDLESLLERNPDRVVIIDEAYIDFGGESAVKLIPRYPNLLVIQTLSKSRSLAGLRVGMAFGSEELIEGLDRIKNSFNSYTLDRLALYGAVASLQDEAYFRETTGKVMETRERVAGRVAEMGFKLTDSKANFLFISHPAIAAKELFLRLREKGVLVRYFASPRIDQYLRVSIGTDEEMDAFLAALEESVRELS</sequence>
<evidence type="ECO:0000256" key="5">
    <source>
        <dbReference type="ARBA" id="ARBA00022679"/>
    </source>
</evidence>
<comment type="catalytic activity">
    <reaction evidence="8 9">
        <text>L-histidinol phosphate + 2-oxoglutarate = 3-(imidazol-4-yl)-2-oxopropyl phosphate + L-glutamate</text>
        <dbReference type="Rhea" id="RHEA:23744"/>
        <dbReference type="ChEBI" id="CHEBI:16810"/>
        <dbReference type="ChEBI" id="CHEBI:29985"/>
        <dbReference type="ChEBI" id="CHEBI:57766"/>
        <dbReference type="ChEBI" id="CHEBI:57980"/>
        <dbReference type="EC" id="2.6.1.9"/>
    </reaction>
</comment>
<evidence type="ECO:0000313" key="13">
    <source>
        <dbReference type="Proteomes" id="UP000267798"/>
    </source>
</evidence>
<keyword evidence="5 9" id="KW-0808">Transferase</keyword>
<evidence type="ECO:0000256" key="10">
    <source>
        <dbReference type="SAM" id="MobiDB-lite"/>
    </source>
</evidence>
<dbReference type="InterPro" id="IPR015422">
    <property type="entry name" value="PyrdxlP-dep_Trfase_small"/>
</dbReference>
<keyword evidence="7 9" id="KW-0368">Histidine biosynthesis</keyword>
<evidence type="ECO:0000256" key="7">
    <source>
        <dbReference type="ARBA" id="ARBA00023102"/>
    </source>
</evidence>
<dbReference type="PROSITE" id="PS00599">
    <property type="entry name" value="AA_TRANSFER_CLASS_2"/>
    <property type="match status" value="1"/>
</dbReference>
<evidence type="ECO:0000256" key="9">
    <source>
        <dbReference type="HAMAP-Rule" id="MF_01023"/>
    </source>
</evidence>
<evidence type="ECO:0000256" key="8">
    <source>
        <dbReference type="ARBA" id="ARBA00047481"/>
    </source>
</evidence>
<name>A0A3A6PAS3_9BACL</name>
<keyword evidence="9" id="KW-0028">Amino-acid biosynthesis</keyword>
<evidence type="ECO:0000256" key="4">
    <source>
        <dbReference type="ARBA" id="ARBA00022576"/>
    </source>
</evidence>
<dbReference type="InterPro" id="IPR015421">
    <property type="entry name" value="PyrdxlP-dep_Trfase_major"/>
</dbReference>
<comment type="similarity">
    <text evidence="9">Belongs to the class-II pyridoxal-phosphate-dependent aminotransferase family. Histidinol-phosphate aminotransferase subfamily.</text>
</comment>
<feature type="domain" description="Aminotransferase class I/classII large" evidence="11">
    <location>
        <begin position="26"/>
        <end position="349"/>
    </location>
</feature>
<comment type="pathway">
    <text evidence="2 9">Amino-acid biosynthesis; L-histidine biosynthesis; L-histidine from 5-phospho-alpha-D-ribose 1-diphosphate: step 7/9.</text>
</comment>
<evidence type="ECO:0000256" key="2">
    <source>
        <dbReference type="ARBA" id="ARBA00005011"/>
    </source>
</evidence>
<dbReference type="CDD" id="cd00609">
    <property type="entry name" value="AAT_like"/>
    <property type="match status" value="1"/>
</dbReference>
<organism evidence="12 13">
    <name type="scientific">Paenibacillus pinisoli</name>
    <dbReference type="NCBI Taxonomy" id="1276110"/>
    <lineage>
        <taxon>Bacteria</taxon>
        <taxon>Bacillati</taxon>
        <taxon>Bacillota</taxon>
        <taxon>Bacilli</taxon>
        <taxon>Bacillales</taxon>
        <taxon>Paenibacillaceae</taxon>
        <taxon>Paenibacillus</taxon>
    </lineage>
</organism>
<reference evidence="12 13" key="1">
    <citation type="submission" date="2018-09" db="EMBL/GenBank/DDBJ databases">
        <title>Paenibacillus aracenensis nov. sp. isolated from a cave in southern Spain.</title>
        <authorList>
            <person name="Jurado V."/>
            <person name="Gutierrez-Patricio S."/>
            <person name="Gonzalez-Pimentel J.L."/>
            <person name="Miller A.Z."/>
            <person name="Laiz L."/>
            <person name="Saiz-Jimenez C."/>
        </authorList>
    </citation>
    <scope>NUCLEOTIDE SEQUENCE [LARGE SCALE GENOMIC DNA]</scope>
    <source>
        <strain evidence="12 13">JCM 19203</strain>
    </source>
</reference>
<accession>A0A3A6PAS3</accession>
<dbReference type="GO" id="GO:0004400">
    <property type="term" value="F:histidinol-phosphate transaminase activity"/>
    <property type="evidence" value="ECO:0007669"/>
    <property type="project" value="UniProtKB-UniRule"/>
</dbReference>
<dbReference type="PANTHER" id="PTHR43643:SF3">
    <property type="entry name" value="HISTIDINOL-PHOSPHATE AMINOTRANSFERASE"/>
    <property type="match status" value="1"/>
</dbReference>
<protein>
    <recommendedName>
        <fullName evidence="9">Histidinol-phosphate aminotransferase</fullName>
        <ecNumber evidence="9">2.6.1.9</ecNumber>
    </recommendedName>
    <alternativeName>
        <fullName evidence="9">Imidazole acetol-phosphate transaminase</fullName>
    </alternativeName>
</protein>
<dbReference type="PANTHER" id="PTHR43643">
    <property type="entry name" value="HISTIDINOL-PHOSPHATE AMINOTRANSFERASE 2"/>
    <property type="match status" value="1"/>
</dbReference>
<dbReference type="InterPro" id="IPR004839">
    <property type="entry name" value="Aminotransferase_I/II_large"/>
</dbReference>
<dbReference type="Gene3D" id="3.90.1150.10">
    <property type="entry name" value="Aspartate Aminotransferase, domain 1"/>
    <property type="match status" value="1"/>
</dbReference>
<feature type="region of interest" description="Disordered" evidence="10">
    <location>
        <begin position="1"/>
        <end position="38"/>
    </location>
</feature>
<dbReference type="EC" id="2.6.1.9" evidence="9"/>
<dbReference type="OrthoDB" id="9813612at2"/>
<evidence type="ECO:0000256" key="1">
    <source>
        <dbReference type="ARBA" id="ARBA00001933"/>
    </source>
</evidence>
<dbReference type="Pfam" id="PF00155">
    <property type="entry name" value="Aminotran_1_2"/>
    <property type="match status" value="1"/>
</dbReference>
<proteinExistence type="inferred from homology"/>
<dbReference type="HAMAP" id="MF_01023">
    <property type="entry name" value="HisC_aminotrans_2"/>
    <property type="match status" value="1"/>
</dbReference>